<comment type="caution">
    <text evidence="2">The sequence shown here is derived from an EMBL/GenBank/DDBJ whole genome shotgun (WGS) entry which is preliminary data.</text>
</comment>
<protein>
    <submittedName>
        <fullName evidence="2">Insulin gene enhancer protein ISL-1</fullName>
    </submittedName>
</protein>
<evidence type="ECO:0000313" key="2">
    <source>
        <dbReference type="EMBL" id="GIZ04725.1"/>
    </source>
</evidence>
<proteinExistence type="predicted"/>
<keyword evidence="3" id="KW-1185">Reference proteome</keyword>
<feature type="compositionally biased region" description="Polar residues" evidence="1">
    <location>
        <begin position="107"/>
        <end position="129"/>
    </location>
</feature>
<dbReference type="AlphaFoldDB" id="A0AAV4YCC7"/>
<dbReference type="Proteomes" id="UP001054945">
    <property type="component" value="Unassembled WGS sequence"/>
</dbReference>
<name>A0AAV4YCC7_CAEEX</name>
<evidence type="ECO:0000313" key="3">
    <source>
        <dbReference type="Proteomes" id="UP001054945"/>
    </source>
</evidence>
<feature type="region of interest" description="Disordered" evidence="1">
    <location>
        <begin position="71"/>
        <end position="129"/>
    </location>
</feature>
<sequence>MTGTVEGRDKPLDRKVHPLSLAIWFVAVQQTSHAATWGRWNHMVQKCHLSKVHGTCDIHLSKVPLLRLEHQGTMHGYGDPGPDHHVMSHGPPHPLPPYLTDDHSLHQPPSNLSSHIPGTPSELSSPTSE</sequence>
<organism evidence="2 3">
    <name type="scientific">Caerostris extrusa</name>
    <name type="common">Bark spider</name>
    <name type="synonym">Caerostris bankana</name>
    <dbReference type="NCBI Taxonomy" id="172846"/>
    <lineage>
        <taxon>Eukaryota</taxon>
        <taxon>Metazoa</taxon>
        <taxon>Ecdysozoa</taxon>
        <taxon>Arthropoda</taxon>
        <taxon>Chelicerata</taxon>
        <taxon>Arachnida</taxon>
        <taxon>Araneae</taxon>
        <taxon>Araneomorphae</taxon>
        <taxon>Entelegynae</taxon>
        <taxon>Araneoidea</taxon>
        <taxon>Araneidae</taxon>
        <taxon>Caerostris</taxon>
    </lineage>
</organism>
<reference evidence="2 3" key="1">
    <citation type="submission" date="2021-06" db="EMBL/GenBank/DDBJ databases">
        <title>Caerostris extrusa draft genome.</title>
        <authorList>
            <person name="Kono N."/>
            <person name="Arakawa K."/>
        </authorList>
    </citation>
    <scope>NUCLEOTIDE SEQUENCE [LARGE SCALE GENOMIC DNA]</scope>
</reference>
<dbReference type="EMBL" id="BPLR01001785">
    <property type="protein sequence ID" value="GIZ04725.1"/>
    <property type="molecule type" value="Genomic_DNA"/>
</dbReference>
<accession>A0AAV4YCC7</accession>
<evidence type="ECO:0000256" key="1">
    <source>
        <dbReference type="SAM" id="MobiDB-lite"/>
    </source>
</evidence>
<gene>
    <name evidence="2" type="primary">ISL1</name>
    <name evidence="2" type="ORF">CEXT_369061</name>
</gene>